<feature type="domain" description="Hikeshi-like C-terminal" evidence="3">
    <location>
        <begin position="150"/>
        <end position="205"/>
    </location>
</feature>
<dbReference type="InterPro" id="IPR008493">
    <property type="entry name" value="Hikeshi-like_N"/>
</dbReference>
<evidence type="ECO:0000256" key="1">
    <source>
        <dbReference type="ARBA" id="ARBA00006623"/>
    </source>
</evidence>
<dbReference type="InterPro" id="IPR048364">
    <property type="entry name" value="Hikeshi-like_C"/>
</dbReference>
<dbReference type="Pfam" id="PF05603">
    <property type="entry name" value="Hikeshi-like_N"/>
    <property type="match status" value="1"/>
</dbReference>
<dbReference type="GO" id="GO:0005829">
    <property type="term" value="C:cytosol"/>
    <property type="evidence" value="ECO:0007669"/>
    <property type="project" value="TreeGrafter"/>
</dbReference>
<feature type="domain" description="Hikeshi-like N-terminal" evidence="2">
    <location>
        <begin position="15"/>
        <end position="143"/>
    </location>
</feature>
<dbReference type="EMBL" id="GBHO01005175">
    <property type="protein sequence ID" value="JAG38429.1"/>
    <property type="molecule type" value="Transcribed_RNA"/>
</dbReference>
<dbReference type="AlphaFoldDB" id="A0A0A9Z1U5"/>
<evidence type="ECO:0000313" key="4">
    <source>
        <dbReference type="EMBL" id="JAG38429.1"/>
    </source>
</evidence>
<feature type="non-terminal residue" evidence="4">
    <location>
        <position position="1"/>
    </location>
</feature>
<dbReference type="PANTHER" id="PTHR12925:SF0">
    <property type="entry name" value="PROTEIN HIKESHI"/>
    <property type="match status" value="1"/>
</dbReference>
<sequence length="209" mass="23616">IRTAKMNVPMFGLLASGRMVQTNYEMVGEKQFLITIPEADNINHVVVFLTGNVPFPDGLSGLVYFSWPDPNAPPNWQLLGVISNDKPSCIFKISGRKSNEGPTLQQSGFLSFGQHKISHVAQIGISIETNETVQNQLQLLNAEAVKNQTQFVEFAQKMLQSFLNYSTSFVVTPAANESYVPMKVVEEWYKNFERKLSLNPYFWKELNFS</sequence>
<dbReference type="GO" id="GO:0006606">
    <property type="term" value="P:protein import into nucleus"/>
    <property type="evidence" value="ECO:0007669"/>
    <property type="project" value="TreeGrafter"/>
</dbReference>
<protein>
    <submittedName>
        <fullName evidence="4">Uncharacterized protein</fullName>
    </submittedName>
</protein>
<dbReference type="GO" id="GO:0030544">
    <property type="term" value="F:Hsp70 protein binding"/>
    <property type="evidence" value="ECO:0007669"/>
    <property type="project" value="TreeGrafter"/>
</dbReference>
<dbReference type="GO" id="GO:0005634">
    <property type="term" value="C:nucleus"/>
    <property type="evidence" value="ECO:0007669"/>
    <property type="project" value="TreeGrafter"/>
</dbReference>
<reference evidence="4" key="1">
    <citation type="journal article" date="2014" name="PLoS ONE">
        <title>Transcriptome-Based Identification of ABC Transporters in the Western Tarnished Plant Bug Lygus hesperus.</title>
        <authorList>
            <person name="Hull J.J."/>
            <person name="Chaney K."/>
            <person name="Geib S.M."/>
            <person name="Fabrick J.A."/>
            <person name="Brent C.S."/>
            <person name="Walsh D."/>
            <person name="Lavine L.C."/>
        </authorList>
    </citation>
    <scope>NUCLEOTIDE SEQUENCE</scope>
</reference>
<evidence type="ECO:0000259" key="2">
    <source>
        <dbReference type="Pfam" id="PF05603"/>
    </source>
</evidence>
<comment type="similarity">
    <text evidence="1">Belongs to the OPI10 family.</text>
</comment>
<dbReference type="PANTHER" id="PTHR12925">
    <property type="entry name" value="HIKESHI FAMILY MEMBER"/>
    <property type="match status" value="1"/>
</dbReference>
<name>A0A0A9Z1U5_LYGHE</name>
<dbReference type="Pfam" id="PF21057">
    <property type="entry name" value="Hikeshi-like_C"/>
    <property type="match status" value="1"/>
</dbReference>
<gene>
    <name evidence="4" type="ORF">CM83_64012</name>
</gene>
<dbReference type="GO" id="GO:0061608">
    <property type="term" value="F:nuclear import signal receptor activity"/>
    <property type="evidence" value="ECO:0007669"/>
    <property type="project" value="TreeGrafter"/>
</dbReference>
<accession>A0A0A9Z1U5</accession>
<organism evidence="4">
    <name type="scientific">Lygus hesperus</name>
    <name type="common">Western plant bug</name>
    <dbReference type="NCBI Taxonomy" id="30085"/>
    <lineage>
        <taxon>Eukaryota</taxon>
        <taxon>Metazoa</taxon>
        <taxon>Ecdysozoa</taxon>
        <taxon>Arthropoda</taxon>
        <taxon>Hexapoda</taxon>
        <taxon>Insecta</taxon>
        <taxon>Pterygota</taxon>
        <taxon>Neoptera</taxon>
        <taxon>Paraneoptera</taxon>
        <taxon>Hemiptera</taxon>
        <taxon>Heteroptera</taxon>
        <taxon>Panheteroptera</taxon>
        <taxon>Cimicomorpha</taxon>
        <taxon>Miridae</taxon>
        <taxon>Mirini</taxon>
        <taxon>Lygus</taxon>
    </lineage>
</organism>
<reference evidence="4" key="2">
    <citation type="submission" date="2014-07" db="EMBL/GenBank/DDBJ databases">
        <authorList>
            <person name="Hull J."/>
        </authorList>
    </citation>
    <scope>NUCLEOTIDE SEQUENCE</scope>
</reference>
<proteinExistence type="inferred from homology"/>
<dbReference type="InterPro" id="IPR031318">
    <property type="entry name" value="OPI10"/>
</dbReference>
<evidence type="ECO:0000259" key="3">
    <source>
        <dbReference type="Pfam" id="PF21057"/>
    </source>
</evidence>